<reference evidence="2" key="1">
    <citation type="submission" date="2013-07" db="EMBL/GenBank/DDBJ databases">
        <authorList>
            <person name="Geib S."/>
        </authorList>
    </citation>
    <scope>NUCLEOTIDE SEQUENCE</scope>
</reference>
<reference evidence="2" key="2">
    <citation type="journal article" date="2014" name="BMC Genomics">
        <title>A genomic perspective to assessing quality of mass-reared SIT flies used in Mediterranean fruit fly (Ceratitis capitata) eradication in California.</title>
        <authorList>
            <person name="Calla B."/>
            <person name="Hall B."/>
            <person name="Hou S."/>
            <person name="Geib S.M."/>
        </authorList>
    </citation>
    <scope>NUCLEOTIDE SEQUENCE</scope>
</reference>
<organism evidence="2">
    <name type="scientific">Ceratitis capitata</name>
    <name type="common">Mediterranean fruit fly</name>
    <name type="synonym">Tephritis capitata</name>
    <dbReference type="NCBI Taxonomy" id="7213"/>
    <lineage>
        <taxon>Eukaryota</taxon>
        <taxon>Metazoa</taxon>
        <taxon>Ecdysozoa</taxon>
        <taxon>Arthropoda</taxon>
        <taxon>Hexapoda</taxon>
        <taxon>Insecta</taxon>
        <taxon>Pterygota</taxon>
        <taxon>Neoptera</taxon>
        <taxon>Endopterygota</taxon>
        <taxon>Diptera</taxon>
        <taxon>Brachycera</taxon>
        <taxon>Muscomorpha</taxon>
        <taxon>Tephritoidea</taxon>
        <taxon>Tephritidae</taxon>
        <taxon>Ceratitis</taxon>
        <taxon>Ceratitis</taxon>
    </lineage>
</organism>
<feature type="region of interest" description="Disordered" evidence="1">
    <location>
        <begin position="14"/>
        <end position="83"/>
    </location>
</feature>
<evidence type="ECO:0000313" key="2">
    <source>
        <dbReference type="EMBL" id="JAB87983.1"/>
    </source>
</evidence>
<feature type="compositionally biased region" description="Basic and acidic residues" evidence="1">
    <location>
        <begin position="21"/>
        <end position="31"/>
    </location>
</feature>
<name>W8ATM1_CERCA</name>
<accession>W8ATM1</accession>
<feature type="region of interest" description="Disordered" evidence="1">
    <location>
        <begin position="148"/>
        <end position="174"/>
    </location>
</feature>
<feature type="compositionally biased region" description="Low complexity" evidence="1">
    <location>
        <begin position="33"/>
        <end position="48"/>
    </location>
</feature>
<feature type="compositionally biased region" description="Low complexity" evidence="1">
    <location>
        <begin position="70"/>
        <end position="83"/>
    </location>
</feature>
<proteinExistence type="evidence at transcript level"/>
<sequence length="404" mass="42752">MGNRVSNLWCKNSSLQIGDNNKNKSEREQSHNRSGSGFFKSSGSRRMSLNCVSRKSKPSAKAAEESKDLATTTSSAAGTKTGTTTETFIDTNKNLNELPITTNTTAITTTSALVGDKATRIPLEAITGKTNTPPAETPIQTTTSIATTTLPSSPSSLSTATAAATTTKSSSARNEAIAETIRNLIASTASETSRRRAINNMKTNTLPGRATTKKTTRTTTPSLMTAANAIANASKMPSISTIEQEFAKIIKTHNNNHNNSNNYAANNDKNKANKNNDNHITITMSDNKQSGLSASTTTPATITKADIETKPATCIASTTTTTDTSKIPTTKATASQSLEQIPKSPVKVIITDVGETSSDCPDGPQPNVCGIGNQTNVGLLPINRPINHVLPFMKVSVNIFFIEI</sequence>
<dbReference type="EMBL" id="GAMC01018572">
    <property type="protein sequence ID" value="JAB87983.1"/>
    <property type="molecule type" value="mRNA"/>
</dbReference>
<dbReference type="AlphaFoldDB" id="W8ATM1"/>
<protein>
    <submittedName>
        <fullName evidence="2">Uncharacterized protein</fullName>
    </submittedName>
</protein>
<feature type="compositionally biased region" description="Low complexity" evidence="1">
    <location>
        <begin position="148"/>
        <end position="172"/>
    </location>
</feature>
<evidence type="ECO:0000256" key="1">
    <source>
        <dbReference type="SAM" id="MobiDB-lite"/>
    </source>
</evidence>